<feature type="compositionally biased region" description="Polar residues" evidence="1">
    <location>
        <begin position="172"/>
        <end position="187"/>
    </location>
</feature>
<dbReference type="EMBL" id="KL584713">
    <property type="protein sequence ID" value="KEQ71632.1"/>
    <property type="molecule type" value="Genomic_DNA"/>
</dbReference>
<sequence>MEASPWYNAVNTANTTTSYASLPSGSCNFRPLSSGPKAPTCGCRRFWLDKPVDSQNAPSMLCACGHHACFHDATTDATPPANLMRHSSAPSVPSNHHGGRNTSLHIGPLIQPPTVPTQDNSRHDRIERSRVAPLSNDIWGRLNNFARWQQDPNWIPSTAPASVLSYEPQPEPQHTSTEPSPVKSSTSNERRYASLFPNMDGLMASPTVQGTPLADYVPDSLRMDGPPDAHENQKDTSSAHDQPSKPENADLETHEPSDAKPCLEITKFVDNKPQEAPSTPTKAVTPDVQNILQSCVRRLETLETYSFSHVPLDEVQEKFELFDGRLLEMEYWRKDIDARLEKSQLALEGTDSQATTSFQDLKTYAGSKALLSRVFDVEDRLADLEGAQPSYANPWEIEVVLLPFGRTLKGVWHESTDSDPNACPSTPVAQCDQAGSSSGSLLAHTGNKGPAWTADTIEEWANTINPWLWPKAPGLTSNLFKRLQSRGLVRNVSIVDTGARGVWESIKDAFADFVESQPYHRKNNQQQPYEALKEPFVPLRKIKKSSWLRYMEPHELITPATWDISFLDSGVFMNGKGGRKRLYMTTADGYIQPGKTGWTWQQIRDLPRYENAMARSGMLFGSEVPSEPFWAHMAALDDAPIFSSFISQISQHSSTSLGKRRSSGVTFEDPDLESLSGKSYTSDSSADTITPRFSESFPIITKRASQTKRRTSPSCTPIAYQKRRRTSGSPSRYRGGLEELTPRWSHEPPTPMLENAWETRSHCRAGSSRKRLSTPTAYATPHSHNVANVVDLAMADGGDTEIESVGSGAADDEWAGLDEDGDVSGMSQLSQSSCSASEWIADEDESFDQGGQENEDDYSLYEP</sequence>
<evidence type="ECO:0000256" key="1">
    <source>
        <dbReference type="SAM" id="MobiDB-lite"/>
    </source>
</evidence>
<feature type="compositionally biased region" description="Low complexity" evidence="1">
    <location>
        <begin position="824"/>
        <end position="837"/>
    </location>
</feature>
<dbReference type="GeneID" id="25415408"/>
<keyword evidence="3" id="KW-1185">Reference proteome</keyword>
<feature type="region of interest" description="Disordered" evidence="1">
    <location>
        <begin position="105"/>
        <end position="129"/>
    </location>
</feature>
<feature type="region of interest" description="Disordered" evidence="1">
    <location>
        <begin position="415"/>
        <end position="448"/>
    </location>
</feature>
<dbReference type="RefSeq" id="XP_013425993.1">
    <property type="nucleotide sequence ID" value="XM_013570539.1"/>
</dbReference>
<protein>
    <submittedName>
        <fullName evidence="2">Uncharacterized protein</fullName>
    </submittedName>
</protein>
<feature type="compositionally biased region" description="Acidic residues" evidence="1">
    <location>
        <begin position="810"/>
        <end position="822"/>
    </location>
</feature>
<dbReference type="STRING" id="1043004.A0A074WPM2"/>
<dbReference type="Proteomes" id="UP000027730">
    <property type="component" value="Unassembled WGS sequence"/>
</dbReference>
<dbReference type="HOGENOM" id="CLU_006963_0_0_1"/>
<name>A0A074WPM2_9PEZI</name>
<feature type="region of interest" description="Disordered" evidence="1">
    <location>
        <begin position="656"/>
        <end position="689"/>
    </location>
</feature>
<feature type="compositionally biased region" description="Polar residues" evidence="1">
    <location>
        <begin position="676"/>
        <end position="689"/>
    </location>
</feature>
<feature type="compositionally biased region" description="Polar residues" evidence="1">
    <location>
        <begin position="423"/>
        <end position="440"/>
    </location>
</feature>
<feature type="region of interest" description="Disordered" evidence="1">
    <location>
        <begin position="799"/>
        <end position="863"/>
    </location>
</feature>
<evidence type="ECO:0000313" key="2">
    <source>
        <dbReference type="EMBL" id="KEQ71632.1"/>
    </source>
</evidence>
<feature type="compositionally biased region" description="Basic and acidic residues" evidence="1">
    <location>
        <begin position="735"/>
        <end position="746"/>
    </location>
</feature>
<gene>
    <name evidence="2" type="ORF">M436DRAFT_74055</name>
</gene>
<feature type="region of interest" description="Disordered" evidence="1">
    <location>
        <begin position="159"/>
        <end position="188"/>
    </location>
</feature>
<reference evidence="2 3" key="1">
    <citation type="journal article" date="2014" name="BMC Genomics">
        <title>Genome sequencing of four Aureobasidium pullulans varieties: biotechnological potential, stress tolerance, and description of new species.</title>
        <authorList>
            <person name="Gostin Ar C."/>
            <person name="Ohm R.A."/>
            <person name="Kogej T."/>
            <person name="Sonjak S."/>
            <person name="Turk M."/>
            <person name="Zajc J."/>
            <person name="Zalar P."/>
            <person name="Grube M."/>
            <person name="Sun H."/>
            <person name="Han J."/>
            <person name="Sharma A."/>
            <person name="Chiniquy J."/>
            <person name="Ngan C.Y."/>
            <person name="Lipzen A."/>
            <person name="Barry K."/>
            <person name="Grigoriev I.V."/>
            <person name="Gunde-Cimerman N."/>
        </authorList>
    </citation>
    <scope>NUCLEOTIDE SEQUENCE [LARGE SCALE GENOMIC DNA]</scope>
    <source>
        <strain evidence="2 3">CBS 147.97</strain>
    </source>
</reference>
<feature type="region of interest" description="Disordered" evidence="1">
    <location>
        <begin position="702"/>
        <end position="753"/>
    </location>
</feature>
<organism evidence="2 3">
    <name type="scientific">Aureobasidium namibiae CBS 147.97</name>
    <dbReference type="NCBI Taxonomy" id="1043004"/>
    <lineage>
        <taxon>Eukaryota</taxon>
        <taxon>Fungi</taxon>
        <taxon>Dikarya</taxon>
        <taxon>Ascomycota</taxon>
        <taxon>Pezizomycotina</taxon>
        <taxon>Dothideomycetes</taxon>
        <taxon>Dothideomycetidae</taxon>
        <taxon>Dothideales</taxon>
        <taxon>Saccotheciaceae</taxon>
        <taxon>Aureobasidium</taxon>
    </lineage>
</organism>
<proteinExistence type="predicted"/>
<feature type="compositionally biased region" description="Acidic residues" evidence="1">
    <location>
        <begin position="840"/>
        <end position="863"/>
    </location>
</feature>
<accession>A0A074WPM2</accession>
<dbReference type="AlphaFoldDB" id="A0A074WPM2"/>
<feature type="compositionally biased region" description="Basic and acidic residues" evidence="1">
    <location>
        <begin position="221"/>
        <end position="258"/>
    </location>
</feature>
<dbReference type="OrthoDB" id="5427134at2759"/>
<evidence type="ECO:0000313" key="3">
    <source>
        <dbReference type="Proteomes" id="UP000027730"/>
    </source>
</evidence>
<feature type="region of interest" description="Disordered" evidence="1">
    <location>
        <begin position="200"/>
        <end position="258"/>
    </location>
</feature>
<feature type="compositionally biased region" description="Basic and acidic residues" evidence="1">
    <location>
        <begin position="120"/>
        <end position="129"/>
    </location>
</feature>